<organism evidence="3 4">
    <name type="scientific">Gordonia terrae NBRC 100016</name>
    <dbReference type="NCBI Taxonomy" id="1089454"/>
    <lineage>
        <taxon>Bacteria</taxon>
        <taxon>Bacillati</taxon>
        <taxon>Actinomycetota</taxon>
        <taxon>Actinomycetes</taxon>
        <taxon>Mycobacteriales</taxon>
        <taxon>Gordoniaceae</taxon>
        <taxon>Gordonia</taxon>
    </lineage>
</organism>
<dbReference type="InterPro" id="IPR016169">
    <property type="entry name" value="FAD-bd_PCMH_sub2"/>
</dbReference>
<dbReference type="InterPro" id="IPR036318">
    <property type="entry name" value="FAD-bd_PCMH-like_sf"/>
</dbReference>
<dbReference type="InterPro" id="IPR016166">
    <property type="entry name" value="FAD-bd_PCMH"/>
</dbReference>
<reference evidence="3 4" key="1">
    <citation type="submission" date="2012-02" db="EMBL/GenBank/DDBJ databases">
        <title>Whole genome shotgun sequence of Gordonia terrae NBRC 100016.</title>
        <authorList>
            <person name="Takarada H."/>
            <person name="Hosoyama A."/>
            <person name="Tsuchikane K."/>
            <person name="Katsumata H."/>
            <person name="Yamazaki S."/>
            <person name="Fujita N."/>
        </authorList>
    </citation>
    <scope>NUCLEOTIDE SEQUENCE [LARGE SCALE GENOMIC DNA]</scope>
    <source>
        <strain evidence="3 4">NBRC 100016</strain>
    </source>
</reference>
<accession>A0ABQ0HGJ0</accession>
<proteinExistence type="predicted"/>
<dbReference type="PANTHER" id="PTHR43762:SF1">
    <property type="entry name" value="D-ARABINONO-1,4-LACTONE OXIDASE"/>
    <property type="match status" value="1"/>
</dbReference>
<dbReference type="InterPro" id="IPR007173">
    <property type="entry name" value="ALO_C"/>
</dbReference>
<evidence type="ECO:0000313" key="3">
    <source>
        <dbReference type="EMBL" id="GAB44980.1"/>
    </source>
</evidence>
<dbReference type="EMBL" id="BAFD01000076">
    <property type="protein sequence ID" value="GAB44980.1"/>
    <property type="molecule type" value="Genomic_DNA"/>
</dbReference>
<dbReference type="PANTHER" id="PTHR43762">
    <property type="entry name" value="L-GULONOLACTONE OXIDASE"/>
    <property type="match status" value="1"/>
</dbReference>
<name>A0ABQ0HGJ0_9ACTN</name>
<gene>
    <name evidence="3" type="ORF">GOTRE_076_00740</name>
</gene>
<dbReference type="PROSITE" id="PS51387">
    <property type="entry name" value="FAD_PCMH"/>
    <property type="match status" value="1"/>
</dbReference>
<evidence type="ECO:0000256" key="1">
    <source>
        <dbReference type="ARBA" id="ARBA00023002"/>
    </source>
</evidence>
<keyword evidence="1" id="KW-0560">Oxidoreductase</keyword>
<sequence length="511" mass="55665">MVRFLMAPTGLVSTGAPPGPGPGMTVGGHLAQVPSLAMSTEELLPITTRKLVGWSRTTPIEGHVLSTPYPEVIAEAVARVADDNADKPDYLKRGVIARGLGRSYNESGQNSGGLTIDMTPLTRIYAIDDESATVDVDAGVSLDALMQAALPHGLWVPVLPGTRQVTVGGAIAHDIHGKNHHSQGSFGNHVVEMQLLVADGRVLTLTPGGSADDPTGELFWATIGGIGLTGIVLRATIQMKRTESAYFIADTARTGSLQETIDLHLEDGFENGYEYASGWFDTISAPPKLGRGTFSRGNLARVDELPEKYRDNPLSFNNKPLVRFPDIFPRGLANKLSFSAVGEAYYRIGPPSEGKVKNLAQFYHMLDVFGDWNNAYGRGGGFCQYQFIVPTGNEGEFTALIEDIQASGHVSFLNVIKLFGEGNRAPLSFPFKGWNVCLDFPVKADLAEFLNELDRRVMSMGGRLYTAKDSRTSAENFHAMYPEIDEWIATRRRIDPNRVFMSDMGRRLELA</sequence>
<dbReference type="SUPFAM" id="SSF56176">
    <property type="entry name" value="FAD-binding/transporter-associated domain-like"/>
    <property type="match status" value="1"/>
</dbReference>
<feature type="domain" description="FAD-binding PCMH-type" evidence="2">
    <location>
        <begin position="57"/>
        <end position="242"/>
    </location>
</feature>
<comment type="caution">
    <text evidence="3">The sequence shown here is derived from an EMBL/GenBank/DDBJ whole genome shotgun (WGS) entry which is preliminary data.</text>
</comment>
<keyword evidence="4" id="KW-1185">Reference proteome</keyword>
<evidence type="ECO:0000313" key="4">
    <source>
        <dbReference type="Proteomes" id="UP000004881"/>
    </source>
</evidence>
<dbReference type="Gene3D" id="3.30.465.10">
    <property type="match status" value="1"/>
</dbReference>
<dbReference type="InterPro" id="IPR010031">
    <property type="entry name" value="FAD_lactone_oxidase-like"/>
</dbReference>
<protein>
    <submittedName>
        <fullName evidence="3">Oxidoreductase</fullName>
    </submittedName>
</protein>
<dbReference type="InterPro" id="IPR006094">
    <property type="entry name" value="Oxid_FAD_bind_N"/>
</dbReference>
<evidence type="ECO:0000259" key="2">
    <source>
        <dbReference type="PROSITE" id="PS51387"/>
    </source>
</evidence>
<dbReference type="Pfam" id="PF01565">
    <property type="entry name" value="FAD_binding_4"/>
    <property type="match status" value="1"/>
</dbReference>
<dbReference type="Proteomes" id="UP000004881">
    <property type="component" value="Unassembled WGS sequence"/>
</dbReference>
<dbReference type="Pfam" id="PF04030">
    <property type="entry name" value="ALO"/>
    <property type="match status" value="1"/>
</dbReference>